<protein>
    <submittedName>
        <fullName evidence="14">Very-long-chain 3-oxoacyl-CoA reductase isoform X2</fullName>
    </submittedName>
</protein>
<dbReference type="Proteomes" id="UP001652642">
    <property type="component" value="Chromosome 1"/>
</dbReference>
<evidence type="ECO:0000256" key="11">
    <source>
        <dbReference type="RuleBase" id="RU000363"/>
    </source>
</evidence>
<proteinExistence type="inferred from homology"/>
<dbReference type="PIRSF" id="PIRSF000126">
    <property type="entry name" value="11-beta-HSD1"/>
    <property type="match status" value="1"/>
</dbReference>
<dbReference type="Gene3D" id="3.40.50.720">
    <property type="entry name" value="NAD(P)-binding Rossmann-like Domain"/>
    <property type="match status" value="1"/>
</dbReference>
<keyword evidence="6" id="KW-0752">Steroid biosynthesis</keyword>
<reference evidence="13" key="1">
    <citation type="submission" date="2025-05" db="UniProtKB">
        <authorList>
            <consortium name="RefSeq"/>
        </authorList>
    </citation>
    <scope>NUCLEOTIDE SEQUENCE [LARGE SCALE GENOMIC DNA]</scope>
</reference>
<dbReference type="PANTHER" id="PTHR43899">
    <property type="entry name" value="RH59310P"/>
    <property type="match status" value="1"/>
</dbReference>
<evidence type="ECO:0000256" key="4">
    <source>
        <dbReference type="ARBA" id="ARBA00022824"/>
    </source>
</evidence>
<dbReference type="InterPro" id="IPR036291">
    <property type="entry name" value="NAD(P)-bd_dom_sf"/>
</dbReference>
<dbReference type="InterPro" id="IPR051019">
    <property type="entry name" value="VLCFA-Steroid_DH"/>
</dbReference>
<evidence type="ECO:0000256" key="9">
    <source>
        <dbReference type="ARBA" id="ARBA00023098"/>
    </source>
</evidence>
<dbReference type="InterPro" id="IPR002347">
    <property type="entry name" value="SDR_fam"/>
</dbReference>
<evidence type="ECO:0000256" key="10">
    <source>
        <dbReference type="ARBA" id="ARBA00023136"/>
    </source>
</evidence>
<gene>
    <name evidence="14" type="primary">HSD17B12</name>
</gene>
<comment type="pathway">
    <text evidence="1">Lipid metabolism; fatty acid biosynthesis.</text>
</comment>
<evidence type="ECO:0000313" key="13">
    <source>
        <dbReference type="Proteomes" id="UP001652642"/>
    </source>
</evidence>
<keyword evidence="7 12" id="KW-1133">Transmembrane helix</keyword>
<accession>A0ABM5F9I1</accession>
<evidence type="ECO:0000256" key="6">
    <source>
        <dbReference type="ARBA" id="ARBA00022955"/>
    </source>
</evidence>
<evidence type="ECO:0000313" key="14">
    <source>
        <dbReference type="RefSeq" id="XP_072842064.1"/>
    </source>
</evidence>
<evidence type="ECO:0000256" key="5">
    <source>
        <dbReference type="ARBA" id="ARBA00022857"/>
    </source>
</evidence>
<dbReference type="Pfam" id="PF00106">
    <property type="entry name" value="adh_short"/>
    <property type="match status" value="1"/>
</dbReference>
<evidence type="ECO:0000256" key="2">
    <source>
        <dbReference type="ARBA" id="ARBA00022516"/>
    </source>
</evidence>
<keyword evidence="8" id="KW-0560">Oxidoreductase</keyword>
<organism evidence="13 14">
    <name type="scientific">Pogona vitticeps</name>
    <name type="common">central bearded dragon</name>
    <dbReference type="NCBI Taxonomy" id="103695"/>
    <lineage>
        <taxon>Eukaryota</taxon>
        <taxon>Metazoa</taxon>
        <taxon>Chordata</taxon>
        <taxon>Craniata</taxon>
        <taxon>Vertebrata</taxon>
        <taxon>Euteleostomi</taxon>
        <taxon>Lepidosauria</taxon>
        <taxon>Squamata</taxon>
        <taxon>Bifurcata</taxon>
        <taxon>Unidentata</taxon>
        <taxon>Episquamata</taxon>
        <taxon>Toxicofera</taxon>
        <taxon>Iguania</taxon>
        <taxon>Acrodonta</taxon>
        <taxon>Agamidae</taxon>
        <taxon>Amphibolurinae</taxon>
        <taxon>Pogona</taxon>
    </lineage>
</organism>
<evidence type="ECO:0000256" key="8">
    <source>
        <dbReference type="ARBA" id="ARBA00023002"/>
    </source>
</evidence>
<dbReference type="PRINTS" id="PR00081">
    <property type="entry name" value="GDHRDH"/>
</dbReference>
<reference evidence="14" key="2">
    <citation type="submission" date="2025-08" db="UniProtKB">
        <authorList>
            <consortium name="RefSeq"/>
        </authorList>
    </citation>
    <scope>IDENTIFICATION</scope>
</reference>
<evidence type="ECO:0000256" key="3">
    <source>
        <dbReference type="ARBA" id="ARBA00022692"/>
    </source>
</evidence>
<comment type="similarity">
    <text evidence="11">Belongs to the short-chain dehydrogenases/reductases (SDR) family.</text>
</comment>
<keyword evidence="3 12" id="KW-0812">Transmembrane</keyword>
<keyword evidence="2" id="KW-0444">Lipid biosynthesis</keyword>
<dbReference type="RefSeq" id="XP_072842064.1">
    <property type="nucleotide sequence ID" value="XM_072985963.1"/>
</dbReference>
<evidence type="ECO:0000256" key="12">
    <source>
        <dbReference type="SAM" id="Phobius"/>
    </source>
</evidence>
<name>A0ABM5F9I1_9SAUR</name>
<keyword evidence="9" id="KW-0443">Lipid metabolism</keyword>
<keyword evidence="5" id="KW-0521">NADP</keyword>
<keyword evidence="10 12" id="KW-0472">Membrane</keyword>
<evidence type="ECO:0000256" key="7">
    <source>
        <dbReference type="ARBA" id="ARBA00022989"/>
    </source>
</evidence>
<sequence>MAASASFFSSSSGLFYWVGLLSVGYFLYVAVSYLVYVVRMWVLGNPGAVGPHLGAWAVITGATDGIGKAYTEELARRGMKIVLISRSQEKLDQVASEIREKFKVETKTIAADFEDRETIYSNIKAGLEGLEIGILVNNVGVSYSYPEYFLEIPDLDKMTRLVLPGMLERSKGVIVNISSLAGLQPSPFLTLYSATKAFVNFFSHGINMEYKHKGVIVQSILPYFVVTKLSKLRRTSTFRPKPEWFVKYALNTVGLEAQTAGCPTHDFMAWLTKILPQWYTSKVGVETALKARAHYIKKLKEN</sequence>
<dbReference type="CDD" id="cd05356">
    <property type="entry name" value="17beta-HSD1_like_SDR_c"/>
    <property type="match status" value="1"/>
</dbReference>
<dbReference type="SUPFAM" id="SSF51735">
    <property type="entry name" value="NAD(P)-binding Rossmann-fold domains"/>
    <property type="match status" value="1"/>
</dbReference>
<dbReference type="PRINTS" id="PR00080">
    <property type="entry name" value="SDRFAMILY"/>
</dbReference>
<keyword evidence="13" id="KW-1185">Reference proteome</keyword>
<keyword evidence="4" id="KW-0256">Endoplasmic reticulum</keyword>
<evidence type="ECO:0000256" key="1">
    <source>
        <dbReference type="ARBA" id="ARBA00005194"/>
    </source>
</evidence>
<feature type="transmembrane region" description="Helical" evidence="12">
    <location>
        <begin position="14"/>
        <end position="36"/>
    </location>
</feature>
<dbReference type="GeneID" id="110081502"/>
<dbReference type="PANTHER" id="PTHR43899:SF14">
    <property type="entry name" value="VERY-LONG-CHAIN 3-OXOACYL-COA REDUCTASE"/>
    <property type="match status" value="1"/>
</dbReference>